<accession>A0ABT6AUF7</accession>
<feature type="region of interest" description="Disordered" evidence="1">
    <location>
        <begin position="1"/>
        <end position="57"/>
    </location>
</feature>
<keyword evidence="3" id="KW-1185">Reference proteome</keyword>
<name>A0ABT6AUF7_9BURK</name>
<reference evidence="2 3" key="1">
    <citation type="submission" date="2023-03" db="EMBL/GenBank/DDBJ databases">
        <title>Draft assemblies of triclosan tolerant bacteria isolated from returned activated sludge.</title>
        <authorList>
            <person name="Van Hamelsveld S."/>
        </authorList>
    </citation>
    <scope>NUCLEOTIDE SEQUENCE [LARGE SCALE GENOMIC DNA]</scope>
    <source>
        <strain evidence="2 3">GW210010_S58</strain>
    </source>
</reference>
<evidence type="ECO:0000313" key="2">
    <source>
        <dbReference type="EMBL" id="MDF3836023.1"/>
    </source>
</evidence>
<dbReference type="RefSeq" id="WP_276266630.1">
    <property type="nucleotide sequence ID" value="NZ_JARJLM010000403.1"/>
</dbReference>
<feature type="compositionally biased region" description="Pro residues" evidence="1">
    <location>
        <begin position="22"/>
        <end position="57"/>
    </location>
</feature>
<gene>
    <name evidence="2" type="ORF">P3W85_24170</name>
</gene>
<proteinExistence type="predicted"/>
<evidence type="ECO:0000313" key="3">
    <source>
        <dbReference type="Proteomes" id="UP001216674"/>
    </source>
</evidence>
<dbReference type="EMBL" id="JARJLM010000403">
    <property type="protein sequence ID" value="MDF3836023.1"/>
    <property type="molecule type" value="Genomic_DNA"/>
</dbReference>
<sequence length="57" mass="6106">MRSASTRLALLHARPAHTVPPMEEPVPPGIPPDLPPIEEPPPPSEPPVAVPPPRRRG</sequence>
<evidence type="ECO:0000256" key="1">
    <source>
        <dbReference type="SAM" id="MobiDB-lite"/>
    </source>
</evidence>
<dbReference type="Proteomes" id="UP001216674">
    <property type="component" value="Unassembled WGS sequence"/>
</dbReference>
<comment type="caution">
    <text evidence="2">The sequence shown here is derived from an EMBL/GenBank/DDBJ whole genome shotgun (WGS) entry which is preliminary data.</text>
</comment>
<organism evidence="2 3">
    <name type="scientific">Cupriavidus basilensis</name>
    <dbReference type="NCBI Taxonomy" id="68895"/>
    <lineage>
        <taxon>Bacteria</taxon>
        <taxon>Pseudomonadati</taxon>
        <taxon>Pseudomonadota</taxon>
        <taxon>Betaproteobacteria</taxon>
        <taxon>Burkholderiales</taxon>
        <taxon>Burkholderiaceae</taxon>
        <taxon>Cupriavidus</taxon>
    </lineage>
</organism>
<protein>
    <submittedName>
        <fullName evidence="2">Uncharacterized protein</fullName>
    </submittedName>
</protein>